<accession>D8M1L8</accession>
<dbReference type="AlphaFoldDB" id="D8M1L8"/>
<keyword evidence="3" id="KW-1185">Reference proteome</keyword>
<feature type="compositionally biased region" description="Polar residues" evidence="1">
    <location>
        <begin position="25"/>
        <end position="47"/>
    </location>
</feature>
<dbReference type="Proteomes" id="UP000008312">
    <property type="component" value="Unassembled WGS sequence"/>
</dbReference>
<evidence type="ECO:0000256" key="1">
    <source>
        <dbReference type="SAM" id="MobiDB-lite"/>
    </source>
</evidence>
<proteinExistence type="predicted"/>
<reference evidence="2" key="1">
    <citation type="submission" date="2010-02" db="EMBL/GenBank/DDBJ databases">
        <title>Sequencing and annotation of the Blastocystis hominis genome.</title>
        <authorList>
            <person name="Wincker P."/>
        </authorList>
    </citation>
    <scope>NUCLEOTIDE SEQUENCE</scope>
    <source>
        <strain evidence="2">Singapore isolate B</strain>
    </source>
</reference>
<name>D8M1L8_BLAHO</name>
<gene>
    <name evidence="2" type="ORF">GSBLH_T00002042001</name>
</gene>
<dbReference type="RefSeq" id="XP_012896005.1">
    <property type="nucleotide sequence ID" value="XM_013040551.1"/>
</dbReference>
<dbReference type="EMBL" id="FN668646">
    <property type="protein sequence ID" value="CBK21957.2"/>
    <property type="molecule type" value="Genomic_DNA"/>
</dbReference>
<sequence>MSAEAQLSGDNSITVSTEDERMEYMTSSDSQDALSIPSDSATSCSSPKSKEGGESIFSFMMHRKRDKRSFRERYTRFMKELSSKQTVEVVTPTLSWRVSTNSSKSAPNVYVAKVLYHPSIHGYSPLLSGISYKRKLAYVPKASVYQGSVVSQSLPISQF</sequence>
<evidence type="ECO:0000313" key="3">
    <source>
        <dbReference type="Proteomes" id="UP000008312"/>
    </source>
</evidence>
<feature type="region of interest" description="Disordered" evidence="1">
    <location>
        <begin position="1"/>
        <end position="55"/>
    </location>
</feature>
<protein>
    <submittedName>
        <fullName evidence="2">Uncharacterized protein</fullName>
    </submittedName>
</protein>
<dbReference type="GeneID" id="24919251"/>
<evidence type="ECO:0000313" key="2">
    <source>
        <dbReference type="EMBL" id="CBK21957.2"/>
    </source>
</evidence>
<organism evidence="2">
    <name type="scientific">Blastocystis hominis</name>
    <dbReference type="NCBI Taxonomy" id="12968"/>
    <lineage>
        <taxon>Eukaryota</taxon>
        <taxon>Sar</taxon>
        <taxon>Stramenopiles</taxon>
        <taxon>Bigyra</taxon>
        <taxon>Opalozoa</taxon>
        <taxon>Opalinata</taxon>
        <taxon>Blastocystidae</taxon>
        <taxon>Blastocystis</taxon>
    </lineage>
</organism>
<dbReference type="InParanoid" id="D8M1L8"/>